<proteinExistence type="predicted"/>
<accession>A0A931CJQ9</accession>
<protein>
    <submittedName>
        <fullName evidence="2">Uncharacterized protein</fullName>
    </submittedName>
</protein>
<organism evidence="2 3">
    <name type="scientific">Actinoplanes aureus</name>
    <dbReference type="NCBI Taxonomy" id="2792083"/>
    <lineage>
        <taxon>Bacteria</taxon>
        <taxon>Bacillati</taxon>
        <taxon>Actinomycetota</taxon>
        <taxon>Actinomycetes</taxon>
        <taxon>Micromonosporales</taxon>
        <taxon>Micromonosporaceae</taxon>
        <taxon>Actinoplanes</taxon>
    </lineage>
</organism>
<evidence type="ECO:0000256" key="1">
    <source>
        <dbReference type="SAM" id="MobiDB-lite"/>
    </source>
</evidence>
<sequence length="48" mass="4801">MRTTMHAAISAVAAGPPSRSVAAPPGTVDISAVKLRTTAPPAAFGELR</sequence>
<dbReference type="EMBL" id="JADQTO010000041">
    <property type="protein sequence ID" value="MBG0568628.1"/>
    <property type="molecule type" value="Genomic_DNA"/>
</dbReference>
<feature type="region of interest" description="Disordered" evidence="1">
    <location>
        <begin position="1"/>
        <end position="23"/>
    </location>
</feature>
<comment type="caution">
    <text evidence="2">The sequence shown here is derived from an EMBL/GenBank/DDBJ whole genome shotgun (WGS) entry which is preliminary data.</text>
</comment>
<dbReference type="Proteomes" id="UP000598146">
    <property type="component" value="Unassembled WGS sequence"/>
</dbReference>
<keyword evidence="3" id="KW-1185">Reference proteome</keyword>
<evidence type="ECO:0000313" key="2">
    <source>
        <dbReference type="EMBL" id="MBG0568628.1"/>
    </source>
</evidence>
<dbReference type="AlphaFoldDB" id="A0A931CJQ9"/>
<name>A0A931CJQ9_9ACTN</name>
<reference evidence="2" key="1">
    <citation type="submission" date="2020-11" db="EMBL/GenBank/DDBJ databases">
        <title>Isolation and identification of active actinomycetes.</title>
        <authorList>
            <person name="Sun X."/>
        </authorList>
    </citation>
    <scope>NUCLEOTIDE SEQUENCE</scope>
    <source>
        <strain evidence="2">NEAU-A11</strain>
    </source>
</reference>
<gene>
    <name evidence="2" type="ORF">I4J89_45125</name>
</gene>
<evidence type="ECO:0000313" key="3">
    <source>
        <dbReference type="Proteomes" id="UP000598146"/>
    </source>
</evidence>
<dbReference type="RefSeq" id="WP_196420396.1">
    <property type="nucleotide sequence ID" value="NZ_JADQTO010000041.1"/>
</dbReference>